<dbReference type="Pfam" id="PF00395">
    <property type="entry name" value="SLH"/>
    <property type="match status" value="3"/>
</dbReference>
<dbReference type="Gene3D" id="3.30.70.80">
    <property type="entry name" value="Peptidase S8 propeptide/proteinase inhibitor I9"/>
    <property type="match status" value="1"/>
</dbReference>
<dbReference type="Gene3D" id="3.40.50.200">
    <property type="entry name" value="Peptidase S8/S53 domain"/>
    <property type="match status" value="1"/>
</dbReference>
<evidence type="ECO:0000256" key="1">
    <source>
        <dbReference type="ARBA" id="ARBA00001913"/>
    </source>
</evidence>
<dbReference type="InterPro" id="IPR022398">
    <property type="entry name" value="Peptidase_S8_His-AS"/>
</dbReference>
<feature type="active site" description="Charge relay system" evidence="11">
    <location>
        <position position="126"/>
    </location>
</feature>
<feature type="active site" description="Charge relay system" evidence="11">
    <location>
        <position position="324"/>
    </location>
</feature>
<evidence type="ECO:0000256" key="6">
    <source>
        <dbReference type="ARBA" id="ARBA00022723"/>
    </source>
</evidence>
<evidence type="ECO:0000256" key="13">
    <source>
        <dbReference type="SAM" id="SignalP"/>
    </source>
</evidence>
<evidence type="ECO:0000256" key="8">
    <source>
        <dbReference type="ARBA" id="ARBA00022801"/>
    </source>
</evidence>
<dbReference type="Proteomes" id="UP000215545">
    <property type="component" value="Unassembled WGS sequence"/>
</dbReference>
<evidence type="ECO:0000256" key="10">
    <source>
        <dbReference type="ARBA" id="ARBA00022837"/>
    </source>
</evidence>
<evidence type="ECO:0000313" key="15">
    <source>
        <dbReference type="EMBL" id="OXS79023.1"/>
    </source>
</evidence>
<reference evidence="16 17" key="1">
    <citation type="submission" date="2017-01" db="EMBL/GenBank/DDBJ databases">
        <authorList>
            <person name="Mah S.A."/>
            <person name="Swanson W.J."/>
            <person name="Moy G.W."/>
            <person name="Vacquier V.D."/>
        </authorList>
    </citation>
    <scope>NUCLEOTIDE SEQUENCE [LARGE SCALE GENOMIC DNA]</scope>
    <source>
        <strain evidence="16 17">NIO-1016</strain>
    </source>
</reference>
<dbReference type="PANTHER" id="PTHR43806:SF11">
    <property type="entry name" value="CEREVISIN-RELATED"/>
    <property type="match status" value="1"/>
</dbReference>
<keyword evidence="6" id="KW-0479">Metal-binding</keyword>
<evidence type="ECO:0000256" key="2">
    <source>
        <dbReference type="ARBA" id="ARBA00004613"/>
    </source>
</evidence>
<dbReference type="InterPro" id="IPR015500">
    <property type="entry name" value="Peptidase_S8_subtilisin-rel"/>
</dbReference>
<dbReference type="GO" id="GO:0046872">
    <property type="term" value="F:metal ion binding"/>
    <property type="evidence" value="ECO:0007669"/>
    <property type="project" value="UniProtKB-KW"/>
</dbReference>
<keyword evidence="18" id="KW-1185">Reference proteome</keyword>
<keyword evidence="4" id="KW-0964">Secreted</keyword>
<comment type="subcellular location">
    <subcellularLocation>
        <location evidence="2">Secreted</location>
    </subcellularLocation>
</comment>
<reference evidence="15" key="3">
    <citation type="submission" date="2017-03" db="EMBL/GenBank/DDBJ databases">
        <authorList>
            <person name="Dastager S.G."/>
            <person name="Neurgaonkar P.S."/>
            <person name="Dharne M.S."/>
        </authorList>
    </citation>
    <scope>NUCLEOTIDE SEQUENCE</scope>
    <source>
        <strain evidence="15">DSM 25145</strain>
    </source>
</reference>
<dbReference type="InterPro" id="IPR000209">
    <property type="entry name" value="Peptidase_S8/S53_dom"/>
</dbReference>
<evidence type="ECO:0000256" key="12">
    <source>
        <dbReference type="RuleBase" id="RU003355"/>
    </source>
</evidence>
<comment type="similarity">
    <text evidence="3 11 12">Belongs to the peptidase S8 family.</text>
</comment>
<dbReference type="PROSITE" id="PS51272">
    <property type="entry name" value="SLH"/>
    <property type="match status" value="3"/>
</dbReference>
<evidence type="ECO:0000256" key="7">
    <source>
        <dbReference type="ARBA" id="ARBA00022729"/>
    </source>
</evidence>
<dbReference type="PROSITE" id="PS51892">
    <property type="entry name" value="SUBTILASE"/>
    <property type="match status" value="1"/>
</dbReference>
<dbReference type="InterPro" id="IPR036852">
    <property type="entry name" value="Peptidase_S8/S53_dom_sf"/>
</dbReference>
<dbReference type="Proteomes" id="UP000186385">
    <property type="component" value="Unassembled WGS sequence"/>
</dbReference>
<dbReference type="OrthoDB" id="9798386at2"/>
<evidence type="ECO:0000256" key="9">
    <source>
        <dbReference type="ARBA" id="ARBA00022825"/>
    </source>
</evidence>
<dbReference type="CDD" id="cd07477">
    <property type="entry name" value="Peptidases_S8_Subtilisin_subset"/>
    <property type="match status" value="1"/>
</dbReference>
<dbReference type="PRINTS" id="PR00723">
    <property type="entry name" value="SUBTILISIN"/>
</dbReference>
<evidence type="ECO:0000313" key="18">
    <source>
        <dbReference type="Proteomes" id="UP000215545"/>
    </source>
</evidence>
<dbReference type="InterPro" id="IPR037045">
    <property type="entry name" value="S8pro/Inhibitor_I9_sf"/>
</dbReference>
<dbReference type="EMBL" id="MWSK01000002">
    <property type="protein sequence ID" value="OXS79023.1"/>
    <property type="molecule type" value="Genomic_DNA"/>
</dbReference>
<evidence type="ECO:0000256" key="3">
    <source>
        <dbReference type="ARBA" id="ARBA00011073"/>
    </source>
</evidence>
<feature type="domain" description="SLH" evidence="14">
    <location>
        <begin position="523"/>
        <end position="586"/>
    </location>
</feature>
<feature type="signal peptide" evidence="13">
    <location>
        <begin position="1"/>
        <end position="24"/>
    </location>
</feature>
<keyword evidence="8 11" id="KW-0378">Hydrolase</keyword>
<comment type="cofactor">
    <cofactor evidence="1">
        <name>Ca(2+)</name>
        <dbReference type="ChEBI" id="CHEBI:29108"/>
    </cofactor>
</comment>
<dbReference type="InterPro" id="IPR034202">
    <property type="entry name" value="Subtilisin_Carlsberg-like"/>
</dbReference>
<organism evidence="16 17">
    <name type="scientific">Domibacillus enclensis</name>
    <dbReference type="NCBI Taxonomy" id="1017273"/>
    <lineage>
        <taxon>Bacteria</taxon>
        <taxon>Bacillati</taxon>
        <taxon>Bacillota</taxon>
        <taxon>Bacilli</taxon>
        <taxon>Bacillales</taxon>
        <taxon>Bacillaceae</taxon>
        <taxon>Domibacillus</taxon>
    </lineage>
</organism>
<dbReference type="STRING" id="1017273.SAMN05443094_10290"/>
<keyword evidence="7 13" id="KW-0732">Signal</keyword>
<protein>
    <submittedName>
        <fullName evidence="16">Subtilisin</fullName>
    </submittedName>
</protein>
<dbReference type="InterPro" id="IPR023828">
    <property type="entry name" value="Peptidase_S8_Ser-AS"/>
</dbReference>
<dbReference type="InterPro" id="IPR023827">
    <property type="entry name" value="Peptidase_S8_Asp-AS"/>
</dbReference>
<dbReference type="RefSeq" id="WP_045852498.1">
    <property type="nucleotide sequence ID" value="NZ_FTLX01000002.1"/>
</dbReference>
<feature type="chain" id="PRO_5009937933" evidence="13">
    <location>
        <begin position="25"/>
        <end position="640"/>
    </location>
</feature>
<sequence>MNTYKLVPLLFTASFLFFYTPASSEANTSDGRQAVIMFEEEVNRALIEQYSQSTDYIFEEIPAASITVTDAQKKALQMSPEVKSITYDMPVTSSAQTISYGYEKVGMKNLVPSTLTGTGVKIGILDSGVDSRHPDLQKRVAGGTCLMTIVDPAGCPDSYNDDSGHGTHVAGIIAANNNTFGTVGVAPSASLYAIKVLDENGRGSTSTLIAGVEWAMRQKVDILNISITAPIYETSLEEIMKKAYNAGILIVGAAGNTGPPVSGSSSSVEYPAKFDSVIAVSSIDQYDKIDPLSSLGKEVELAAPGVKIYSTYPDSDYTTSSGTSMAAPYVSGLAALYKEKYPEMTNVQIRALLQKNAKDLGAAGRDTYFGYGLVQVDKNPINHGIELPYTTDSKGMLTVDTSDLTARFGAYNVYRGDNLIGKNETADEWIDYASAGTVTYYFHPVVNGVEDEVTFTTLKAAVAAPSISDLRSSKWYDRYVTYLHREDIMTGFNDGTIRPESNITRGEAAILIGKSLGLNGTKRQTQFKDVTANVSSSGYIQSLAEAGITSGFGDSTFRPSQLVTRAEMAILISKAYKVQTASSSSLTDITAAITGYEYINGIAAAGIAGGYEDGTFRPQTHMNRAQFATFLARALNEQLR</sequence>
<dbReference type="EMBL" id="FTLX01000002">
    <property type="protein sequence ID" value="SIQ26805.1"/>
    <property type="molecule type" value="Genomic_DNA"/>
</dbReference>
<feature type="domain" description="SLH" evidence="14">
    <location>
        <begin position="463"/>
        <end position="522"/>
    </location>
</feature>
<dbReference type="SUPFAM" id="SSF52743">
    <property type="entry name" value="Subtilisin-like"/>
    <property type="match status" value="1"/>
</dbReference>
<keyword evidence="5 11" id="KW-0645">Protease</keyword>
<dbReference type="GO" id="GO:0004252">
    <property type="term" value="F:serine-type endopeptidase activity"/>
    <property type="evidence" value="ECO:0007669"/>
    <property type="project" value="UniProtKB-UniRule"/>
</dbReference>
<evidence type="ECO:0000313" key="17">
    <source>
        <dbReference type="Proteomes" id="UP000186385"/>
    </source>
</evidence>
<keyword evidence="10" id="KW-0106">Calcium</keyword>
<dbReference type="GO" id="GO:0006508">
    <property type="term" value="P:proteolysis"/>
    <property type="evidence" value="ECO:0007669"/>
    <property type="project" value="UniProtKB-KW"/>
</dbReference>
<evidence type="ECO:0000256" key="11">
    <source>
        <dbReference type="PROSITE-ProRule" id="PRU01240"/>
    </source>
</evidence>
<feature type="active site" description="Charge relay system" evidence="11">
    <location>
        <position position="165"/>
    </location>
</feature>
<dbReference type="PROSITE" id="PS00138">
    <property type="entry name" value="SUBTILASE_SER"/>
    <property type="match status" value="1"/>
</dbReference>
<dbReference type="PROSITE" id="PS00137">
    <property type="entry name" value="SUBTILASE_HIS"/>
    <property type="match status" value="1"/>
</dbReference>
<name>A0A1N6RD99_9BACI</name>
<accession>A0A1N6RD99</accession>
<evidence type="ECO:0000256" key="5">
    <source>
        <dbReference type="ARBA" id="ARBA00022670"/>
    </source>
</evidence>
<dbReference type="PANTHER" id="PTHR43806">
    <property type="entry name" value="PEPTIDASE S8"/>
    <property type="match status" value="1"/>
</dbReference>
<dbReference type="InterPro" id="IPR001119">
    <property type="entry name" value="SLH_dom"/>
</dbReference>
<dbReference type="AlphaFoldDB" id="A0A1N6RD99"/>
<evidence type="ECO:0000256" key="4">
    <source>
        <dbReference type="ARBA" id="ARBA00022525"/>
    </source>
</evidence>
<dbReference type="InterPro" id="IPR050131">
    <property type="entry name" value="Peptidase_S8_subtilisin-like"/>
</dbReference>
<dbReference type="GO" id="GO:0005576">
    <property type="term" value="C:extracellular region"/>
    <property type="evidence" value="ECO:0007669"/>
    <property type="project" value="UniProtKB-SubCell"/>
</dbReference>
<dbReference type="PROSITE" id="PS00136">
    <property type="entry name" value="SUBTILASE_ASP"/>
    <property type="match status" value="1"/>
</dbReference>
<reference evidence="18" key="2">
    <citation type="submission" date="2017-03" db="EMBL/GenBank/DDBJ databases">
        <title>Bacillus sp. V-88(T) DSM27956, whole genome shotgun sequencing project.</title>
        <authorList>
            <person name="Dastager S.G."/>
            <person name="Neurgaonkar P.S."/>
            <person name="Dharne M.S."/>
        </authorList>
    </citation>
    <scope>NUCLEOTIDE SEQUENCE [LARGE SCALE GENOMIC DNA]</scope>
    <source>
        <strain evidence="18">DSM 25145</strain>
    </source>
</reference>
<keyword evidence="9 11" id="KW-0720">Serine protease</keyword>
<proteinExistence type="inferred from homology"/>
<evidence type="ECO:0000313" key="16">
    <source>
        <dbReference type="EMBL" id="SIQ26805.1"/>
    </source>
</evidence>
<gene>
    <name evidence="15" type="ORF">B1B05_04400</name>
    <name evidence="16" type="ORF">SAMN05443094_10290</name>
</gene>
<dbReference type="Pfam" id="PF00082">
    <property type="entry name" value="Peptidase_S8"/>
    <property type="match status" value="1"/>
</dbReference>
<feature type="domain" description="SLH" evidence="14">
    <location>
        <begin position="587"/>
        <end position="640"/>
    </location>
</feature>
<evidence type="ECO:0000259" key="14">
    <source>
        <dbReference type="PROSITE" id="PS51272"/>
    </source>
</evidence>